<evidence type="ECO:0000313" key="2">
    <source>
        <dbReference type="Proteomes" id="UP000055590"/>
    </source>
</evidence>
<protein>
    <submittedName>
        <fullName evidence="1">Uncharacterized protein</fullName>
    </submittedName>
</protein>
<reference evidence="1 2" key="1">
    <citation type="submission" date="2015-08" db="EMBL/GenBank/DDBJ databases">
        <authorList>
            <person name="Babu N.S."/>
            <person name="Beckwith C.J."/>
            <person name="Beseler K.G."/>
            <person name="Brison A."/>
            <person name="Carone J.V."/>
            <person name="Caskin T.P."/>
            <person name="Diamond M."/>
            <person name="Durham M.E."/>
            <person name="Foxe J.M."/>
            <person name="Go M."/>
            <person name="Henderson B.A."/>
            <person name="Jones I.B."/>
            <person name="McGettigan J.A."/>
            <person name="Micheletti S.J."/>
            <person name="Nasrallah M.E."/>
            <person name="Ortiz D."/>
            <person name="Piller C.R."/>
            <person name="Privatt S.R."/>
            <person name="Schneider S.L."/>
            <person name="Sharp S."/>
            <person name="Smith T.C."/>
            <person name="Stanton J.D."/>
            <person name="Ullery H.E."/>
            <person name="Wilson R.J."/>
            <person name="Serrano M.G."/>
            <person name="Buck G."/>
            <person name="Lee V."/>
            <person name="Wang Y."/>
            <person name="Carvalho R."/>
            <person name="Voegtly L."/>
            <person name="Shi R."/>
            <person name="Duckworth R."/>
            <person name="Johnson A."/>
            <person name="Loviza R."/>
            <person name="Walstead R."/>
            <person name="Shah Z."/>
            <person name="Kiflezghi M."/>
            <person name="Wade K."/>
            <person name="Ball S.L."/>
            <person name="Bradley K.W."/>
            <person name="Asai D.J."/>
            <person name="Bowman C.A."/>
            <person name="Russell D.A."/>
            <person name="Pope W.H."/>
            <person name="Jacobs-Sera D."/>
            <person name="Hendrix R.W."/>
            <person name="Hatfull G.F."/>
        </authorList>
    </citation>
    <scope>NUCLEOTIDE SEQUENCE [LARGE SCALE GENOMIC DNA]</scope>
    <source>
        <strain evidence="1 2">DSM 27710</strain>
    </source>
</reference>
<accession>A0A0K1PBF9</accession>
<dbReference type="EMBL" id="CP012332">
    <property type="protein sequence ID" value="AKU90860.1"/>
    <property type="molecule type" value="Genomic_DNA"/>
</dbReference>
<keyword evidence="2" id="KW-1185">Reference proteome</keyword>
<dbReference type="Proteomes" id="UP000055590">
    <property type="component" value="Chromosome"/>
</dbReference>
<name>A0A0K1PBF9_9BACT</name>
<dbReference type="STRING" id="1391653.AKJ08_1247"/>
<proteinExistence type="predicted"/>
<dbReference type="KEGG" id="vin:AKJ08_1247"/>
<evidence type="ECO:0000313" key="1">
    <source>
        <dbReference type="EMBL" id="AKU90860.1"/>
    </source>
</evidence>
<dbReference type="RefSeq" id="WP_050725259.1">
    <property type="nucleotide sequence ID" value="NZ_CP012332.1"/>
</dbReference>
<dbReference type="AlphaFoldDB" id="A0A0K1PBF9"/>
<gene>
    <name evidence="1" type="ORF">AKJ08_1247</name>
</gene>
<organism evidence="1 2">
    <name type="scientific">Vulgatibacter incomptus</name>
    <dbReference type="NCBI Taxonomy" id="1391653"/>
    <lineage>
        <taxon>Bacteria</taxon>
        <taxon>Pseudomonadati</taxon>
        <taxon>Myxococcota</taxon>
        <taxon>Myxococcia</taxon>
        <taxon>Myxococcales</taxon>
        <taxon>Cystobacterineae</taxon>
        <taxon>Vulgatibacteraceae</taxon>
        <taxon>Vulgatibacter</taxon>
    </lineage>
</organism>
<sequence length="75" mass="8177">MQVRLAEGRYETGVGSLLELSDAELALQQAELRPLLREGPAPLDARAALIERLTAPLGRHLDSPGDARDYVGYHP</sequence>